<evidence type="ECO:0000256" key="4">
    <source>
        <dbReference type="ARBA" id="ARBA00023033"/>
    </source>
</evidence>
<reference evidence="8 9" key="1">
    <citation type="journal article" date="2024" name="IMA Fungus">
        <title>IMA Genome - F19 : A genome assembly and annotation guide to empower mycologists, including annotated draft genome sequences of Ceratocystis pirilliformis, Diaporthe australafricana, Fusarium ophioides, Paecilomyces lecythidis, and Sporothrix stenoceras.</title>
        <authorList>
            <person name="Aylward J."/>
            <person name="Wilson A.M."/>
            <person name="Visagie C.M."/>
            <person name="Spraker J."/>
            <person name="Barnes I."/>
            <person name="Buitendag C."/>
            <person name="Ceriani C."/>
            <person name="Del Mar Angel L."/>
            <person name="du Plessis D."/>
            <person name="Fuchs T."/>
            <person name="Gasser K."/>
            <person name="Kramer D."/>
            <person name="Li W."/>
            <person name="Munsamy K."/>
            <person name="Piso A."/>
            <person name="Price J.L."/>
            <person name="Sonnekus B."/>
            <person name="Thomas C."/>
            <person name="van der Nest A."/>
            <person name="van Dijk A."/>
            <person name="van Heerden A."/>
            <person name="van Vuuren N."/>
            <person name="Yilmaz N."/>
            <person name="Duong T.A."/>
            <person name="van der Merwe N.A."/>
            <person name="Wingfield M.J."/>
            <person name="Wingfield B.D."/>
        </authorList>
    </citation>
    <scope>NUCLEOTIDE SEQUENCE [LARGE SCALE GENOMIC DNA]</scope>
    <source>
        <strain evidence="8 9">CMW 5346</strain>
    </source>
</reference>
<dbReference type="InterPro" id="IPR011251">
    <property type="entry name" value="Luciferase-like_dom"/>
</dbReference>
<name>A0ABR3Z4B3_9PEZI</name>
<dbReference type="InterPro" id="IPR016215">
    <property type="entry name" value="NTA_MOA"/>
</dbReference>
<evidence type="ECO:0000256" key="3">
    <source>
        <dbReference type="ARBA" id="ARBA00023002"/>
    </source>
</evidence>
<dbReference type="SUPFAM" id="SSF51679">
    <property type="entry name" value="Bacterial luciferase-like"/>
    <property type="match status" value="1"/>
</dbReference>
<evidence type="ECO:0000256" key="6">
    <source>
        <dbReference type="SAM" id="MobiDB-lite"/>
    </source>
</evidence>
<gene>
    <name evidence="8" type="ORF">Sste5346_005848</name>
</gene>
<keyword evidence="1" id="KW-0285">Flavoprotein</keyword>
<keyword evidence="2" id="KW-0288">FMN</keyword>
<dbReference type="Proteomes" id="UP001583186">
    <property type="component" value="Unassembled WGS sequence"/>
</dbReference>
<dbReference type="Gene3D" id="3.20.20.30">
    <property type="entry name" value="Luciferase-like domain"/>
    <property type="match status" value="1"/>
</dbReference>
<accession>A0ABR3Z4B3</accession>
<evidence type="ECO:0000256" key="2">
    <source>
        <dbReference type="ARBA" id="ARBA00022643"/>
    </source>
</evidence>
<evidence type="ECO:0000313" key="8">
    <source>
        <dbReference type="EMBL" id="KAL1894349.1"/>
    </source>
</evidence>
<dbReference type="PANTHER" id="PTHR30011:SF16">
    <property type="entry name" value="C2H2 FINGER DOMAIN TRANSCRIPTION FACTOR (EUROFUNG)-RELATED"/>
    <property type="match status" value="1"/>
</dbReference>
<evidence type="ECO:0000256" key="1">
    <source>
        <dbReference type="ARBA" id="ARBA00022630"/>
    </source>
</evidence>
<dbReference type="Pfam" id="PF00296">
    <property type="entry name" value="Bac_luciferase"/>
    <property type="match status" value="1"/>
</dbReference>
<evidence type="ECO:0000256" key="5">
    <source>
        <dbReference type="ARBA" id="ARBA00033748"/>
    </source>
</evidence>
<dbReference type="PANTHER" id="PTHR30011">
    <property type="entry name" value="ALKANESULFONATE MONOOXYGENASE-RELATED"/>
    <property type="match status" value="1"/>
</dbReference>
<keyword evidence="9" id="KW-1185">Reference proteome</keyword>
<sequence length="523" mass="57325">MAPKQIQLCFLEIANVGGYMASGQWRRDDDTSLTKDTLKYYMDLAKLADRGKVSAIFFADWFAGFDVYGGSMDEMLRRGHQVAHLDPTLMLPAMAAVSENVSFAVTMSTTYSKPYVLARQFSSLDHITGGRCAWNVVTSHTNSSARAVGYETITPHDERYVMADEFMDVVYKLWESSWAPDAVVLDKSPEGIAFDGNKIKKVEHRGKYHMVSGRSQVHPSPQRTPVLFQAGTSKSGSAFAAKHAEGIFLNSFSPAQAGKVVKDMRAAAVANGRDPNSLKFFPCIMPIIGATKEEAEAKHKKALEYADPVAGLAQFSGYTGVDFSKFPIDEPINLEGESQAMAIQACFKALAVSEEETKESWTPRRLGMRMAMGGLHPCPVGTAAEVADVMQQWVEEADVDGFNVGSITNPGSWTDVVDLLVPELQKRGLYWLDYAVPGGTFRENLLGTKTLRNDHYGSTFKWGTEKAQAIDKVEEETETKGEKEEKPAETKETKTEAKVEAVPVEVEASKPIDSTVAAPAITV</sequence>
<feature type="region of interest" description="Disordered" evidence="6">
    <location>
        <begin position="471"/>
        <end position="498"/>
    </location>
</feature>
<dbReference type="InterPro" id="IPR051260">
    <property type="entry name" value="Diverse_substr_monoxygenases"/>
</dbReference>
<keyword evidence="4" id="KW-0503">Monooxygenase</keyword>
<dbReference type="InterPro" id="IPR036661">
    <property type="entry name" value="Luciferase-like_sf"/>
</dbReference>
<dbReference type="PIRSF" id="PIRSF000337">
    <property type="entry name" value="NTA_MOA"/>
    <property type="match status" value="1"/>
</dbReference>
<comment type="similarity">
    <text evidence="5">Belongs to the NtaA/SnaA/DszA monooxygenase family.</text>
</comment>
<comment type="caution">
    <text evidence="8">The sequence shown here is derived from an EMBL/GenBank/DDBJ whole genome shotgun (WGS) entry which is preliminary data.</text>
</comment>
<feature type="domain" description="Luciferase-like" evidence="7">
    <location>
        <begin position="26"/>
        <end position="395"/>
    </location>
</feature>
<protein>
    <recommendedName>
        <fullName evidence="7">Luciferase-like domain-containing protein</fullName>
    </recommendedName>
</protein>
<keyword evidence="3" id="KW-0560">Oxidoreductase</keyword>
<organism evidence="8 9">
    <name type="scientific">Sporothrix stenoceras</name>
    <dbReference type="NCBI Taxonomy" id="5173"/>
    <lineage>
        <taxon>Eukaryota</taxon>
        <taxon>Fungi</taxon>
        <taxon>Dikarya</taxon>
        <taxon>Ascomycota</taxon>
        <taxon>Pezizomycotina</taxon>
        <taxon>Sordariomycetes</taxon>
        <taxon>Sordariomycetidae</taxon>
        <taxon>Ophiostomatales</taxon>
        <taxon>Ophiostomataceae</taxon>
        <taxon>Sporothrix</taxon>
    </lineage>
</organism>
<evidence type="ECO:0000259" key="7">
    <source>
        <dbReference type="Pfam" id="PF00296"/>
    </source>
</evidence>
<evidence type="ECO:0000313" key="9">
    <source>
        <dbReference type="Proteomes" id="UP001583186"/>
    </source>
</evidence>
<dbReference type="NCBIfam" id="TIGR03860">
    <property type="entry name" value="FMN_nitrolo"/>
    <property type="match status" value="1"/>
</dbReference>
<dbReference type="EMBL" id="JAWCUI010000033">
    <property type="protein sequence ID" value="KAL1894349.1"/>
    <property type="molecule type" value="Genomic_DNA"/>
</dbReference>
<proteinExistence type="inferred from homology"/>